<evidence type="ECO:0000313" key="5">
    <source>
        <dbReference type="EMBL" id="CAB5066173.1"/>
    </source>
</evidence>
<evidence type="ECO:0000313" key="4">
    <source>
        <dbReference type="EMBL" id="CAB5013181.1"/>
    </source>
</evidence>
<evidence type="ECO:0000256" key="2">
    <source>
        <dbReference type="ARBA" id="ARBA00023008"/>
    </source>
</evidence>
<dbReference type="AlphaFoldDB" id="A0A6J7UJR6"/>
<dbReference type="SUPFAM" id="SSF49503">
    <property type="entry name" value="Cupredoxins"/>
    <property type="match status" value="1"/>
</dbReference>
<name>A0A6J7UJR6_9ZZZZ</name>
<dbReference type="Gene3D" id="2.60.40.420">
    <property type="entry name" value="Cupredoxins - blue copper proteins"/>
    <property type="match status" value="1"/>
</dbReference>
<proteinExistence type="predicted"/>
<keyword evidence="2" id="KW-0186">Copper</keyword>
<evidence type="ECO:0000256" key="1">
    <source>
        <dbReference type="ARBA" id="ARBA00022723"/>
    </source>
</evidence>
<keyword evidence="1" id="KW-0479">Metal-binding</keyword>
<evidence type="ECO:0000259" key="3">
    <source>
        <dbReference type="Pfam" id="PF00127"/>
    </source>
</evidence>
<dbReference type="EMBL" id="CAFBQU010000028">
    <property type="protein sequence ID" value="CAB5066173.1"/>
    <property type="molecule type" value="Genomic_DNA"/>
</dbReference>
<dbReference type="PROSITE" id="PS51257">
    <property type="entry name" value="PROKAR_LIPOPROTEIN"/>
    <property type="match status" value="1"/>
</dbReference>
<sequence>MTPRLSLRTTFAALVAVSALSACGGGTSAPAQTVPTDAGLVVTAVKTIRFDASEYTATAGDIKVAYSNEDSVRHTLVVVKDGTKVPNFKLVVAQKGAVDVAAVNLTTGSYTLICDVPGHQNMKATLTVS</sequence>
<organism evidence="5">
    <name type="scientific">freshwater metagenome</name>
    <dbReference type="NCBI Taxonomy" id="449393"/>
    <lineage>
        <taxon>unclassified sequences</taxon>
        <taxon>metagenomes</taxon>
        <taxon>ecological metagenomes</taxon>
    </lineage>
</organism>
<accession>A0A6J7UJR6</accession>
<dbReference type="InterPro" id="IPR008972">
    <property type="entry name" value="Cupredoxin"/>
</dbReference>
<dbReference type="InterPro" id="IPR000923">
    <property type="entry name" value="BlueCu_1"/>
</dbReference>
<protein>
    <submittedName>
        <fullName evidence="5">Unannotated protein</fullName>
    </submittedName>
</protein>
<dbReference type="GO" id="GO:0009055">
    <property type="term" value="F:electron transfer activity"/>
    <property type="evidence" value="ECO:0007669"/>
    <property type="project" value="InterPro"/>
</dbReference>
<gene>
    <name evidence="4" type="ORF">UFOPK4098_00414</name>
    <name evidence="5" type="ORF">UFOPK4347_01111</name>
</gene>
<dbReference type="GO" id="GO:0005507">
    <property type="term" value="F:copper ion binding"/>
    <property type="evidence" value="ECO:0007669"/>
    <property type="project" value="InterPro"/>
</dbReference>
<dbReference type="Pfam" id="PF00127">
    <property type="entry name" value="Copper-bind"/>
    <property type="match status" value="1"/>
</dbReference>
<reference evidence="5" key="1">
    <citation type="submission" date="2020-05" db="EMBL/GenBank/DDBJ databases">
        <authorList>
            <person name="Chiriac C."/>
            <person name="Salcher M."/>
            <person name="Ghai R."/>
            <person name="Kavagutti S V."/>
        </authorList>
    </citation>
    <scope>NUCLEOTIDE SEQUENCE</scope>
</reference>
<dbReference type="EMBL" id="CAFBPN010000012">
    <property type="protein sequence ID" value="CAB5013181.1"/>
    <property type="molecule type" value="Genomic_DNA"/>
</dbReference>
<feature type="domain" description="Blue (type 1) copper" evidence="3">
    <location>
        <begin position="46"/>
        <end position="128"/>
    </location>
</feature>